<organism evidence="1 2">
    <name type="scientific">Candidatus Scalindua rubra</name>
    <dbReference type="NCBI Taxonomy" id="1872076"/>
    <lineage>
        <taxon>Bacteria</taxon>
        <taxon>Pseudomonadati</taxon>
        <taxon>Planctomycetota</taxon>
        <taxon>Candidatus Brocadiia</taxon>
        <taxon>Candidatus Brocadiales</taxon>
        <taxon>Candidatus Scalinduaceae</taxon>
        <taxon>Candidatus Scalindua</taxon>
    </lineage>
</organism>
<evidence type="ECO:0000313" key="1">
    <source>
        <dbReference type="EMBL" id="ODS34048.1"/>
    </source>
</evidence>
<dbReference type="Proteomes" id="UP000094056">
    <property type="component" value="Unassembled WGS sequence"/>
</dbReference>
<dbReference type="EMBL" id="MAYW01000014">
    <property type="protein sequence ID" value="ODS34048.1"/>
    <property type="molecule type" value="Genomic_DNA"/>
</dbReference>
<gene>
    <name evidence="1" type="ORF">SCARUB_00821</name>
</gene>
<proteinExistence type="predicted"/>
<comment type="caution">
    <text evidence="1">The sequence shown here is derived from an EMBL/GenBank/DDBJ whole genome shotgun (WGS) entry which is preliminary data.</text>
</comment>
<name>A0A1E3XEL9_9BACT</name>
<evidence type="ECO:0000313" key="2">
    <source>
        <dbReference type="Proteomes" id="UP000094056"/>
    </source>
</evidence>
<protein>
    <submittedName>
        <fullName evidence="1">Uncharacterized protein</fullName>
    </submittedName>
</protein>
<accession>A0A1E3XEL9</accession>
<sequence>MQSNVWKHNSPVSAHNLSYLASDILILVYTSKRFTYIYIRERDGH</sequence>
<reference evidence="1 2" key="1">
    <citation type="submission" date="2016-07" db="EMBL/GenBank/DDBJ databases">
        <title>Draft genome of Scalindua rubra, obtained from a brine-seawater interface in the Red Sea, sheds light on salt adaptation in anammox bacteria.</title>
        <authorList>
            <person name="Speth D.R."/>
            <person name="Lagkouvardos I."/>
            <person name="Wang Y."/>
            <person name="Qian P.-Y."/>
            <person name="Dutilh B.E."/>
            <person name="Jetten M.S."/>
        </authorList>
    </citation>
    <scope>NUCLEOTIDE SEQUENCE [LARGE SCALE GENOMIC DNA]</scope>
    <source>
        <strain evidence="1">BSI-1</strain>
    </source>
</reference>
<dbReference type="AlphaFoldDB" id="A0A1E3XEL9"/>